<dbReference type="Pfam" id="PF01551">
    <property type="entry name" value="Peptidase_M23"/>
    <property type="match status" value="1"/>
</dbReference>
<dbReference type="InterPro" id="IPR011055">
    <property type="entry name" value="Dup_hybrid_motif"/>
</dbReference>
<keyword evidence="1" id="KW-1133">Transmembrane helix</keyword>
<dbReference type="PANTHER" id="PTHR21666">
    <property type="entry name" value="PEPTIDASE-RELATED"/>
    <property type="match status" value="1"/>
</dbReference>
<name>A0A1I5TVJ2_9FIRM</name>
<evidence type="ECO:0000313" key="3">
    <source>
        <dbReference type="EMBL" id="SFP87102.1"/>
    </source>
</evidence>
<dbReference type="InterPro" id="IPR016047">
    <property type="entry name" value="M23ase_b-sheet_dom"/>
</dbReference>
<protein>
    <submittedName>
        <fullName evidence="3">Peptidase family M23</fullName>
    </submittedName>
</protein>
<dbReference type="AlphaFoldDB" id="A0A1I5TVJ2"/>
<dbReference type="InterPro" id="IPR050570">
    <property type="entry name" value="Cell_wall_metabolism_enzyme"/>
</dbReference>
<evidence type="ECO:0000256" key="1">
    <source>
        <dbReference type="SAM" id="Phobius"/>
    </source>
</evidence>
<feature type="domain" description="M23ase beta-sheet core" evidence="2">
    <location>
        <begin position="164"/>
        <end position="256"/>
    </location>
</feature>
<keyword evidence="4" id="KW-1185">Reference proteome</keyword>
<dbReference type="SUPFAM" id="SSF51261">
    <property type="entry name" value="Duplicated hybrid motif"/>
    <property type="match status" value="1"/>
</dbReference>
<sequence length="268" mass="29645">MEAGKGVYVKRGLRPVRRRRIDLPVPRPVRRRASYGRMDALDEEHKSAVLVVKMSVAAVIIVVVMLLKSIDTPATRWAVDRIREAITYDFDINESLGKLKFVGDYLPGLKAVFNERDAKKDDEGAGNQQGNGQADQPVFAAPAEGKVVGFFGQVYDDEGKKVTNQGIDILSEQQGWVYTVADGKVVAVGEDEIYGKYVKIDHGEGWVALYGGCGDIQVQVGALVKQGDRIGKMGENPSGGYRLHFEVWHDDKPVDPLQLIQEESKVFQ</sequence>
<keyword evidence="1" id="KW-0812">Transmembrane</keyword>
<dbReference type="Gene3D" id="2.70.70.10">
    <property type="entry name" value="Glucose Permease (Domain IIA)"/>
    <property type="match status" value="1"/>
</dbReference>
<dbReference type="GO" id="GO:0004222">
    <property type="term" value="F:metalloendopeptidase activity"/>
    <property type="evidence" value="ECO:0007669"/>
    <property type="project" value="TreeGrafter"/>
</dbReference>
<evidence type="ECO:0000259" key="2">
    <source>
        <dbReference type="Pfam" id="PF01551"/>
    </source>
</evidence>
<evidence type="ECO:0000313" key="4">
    <source>
        <dbReference type="Proteomes" id="UP000198577"/>
    </source>
</evidence>
<accession>A0A1I5TVJ2</accession>
<dbReference type="Proteomes" id="UP000198577">
    <property type="component" value="Unassembled WGS sequence"/>
</dbReference>
<dbReference type="OrthoDB" id="2083169at2"/>
<organism evidence="3 4">
    <name type="scientific">Caldicoprobacter faecalis</name>
    <dbReference type="NCBI Taxonomy" id="937334"/>
    <lineage>
        <taxon>Bacteria</taxon>
        <taxon>Bacillati</taxon>
        <taxon>Bacillota</taxon>
        <taxon>Clostridia</taxon>
        <taxon>Caldicoprobacterales</taxon>
        <taxon>Caldicoprobacteraceae</taxon>
        <taxon>Caldicoprobacter</taxon>
    </lineage>
</organism>
<dbReference type="CDD" id="cd12797">
    <property type="entry name" value="M23_peptidase"/>
    <property type="match status" value="1"/>
</dbReference>
<gene>
    <name evidence="3" type="ORF">SAMN05444406_10577</name>
</gene>
<feature type="transmembrane region" description="Helical" evidence="1">
    <location>
        <begin position="47"/>
        <end position="67"/>
    </location>
</feature>
<dbReference type="EMBL" id="FOXR01000005">
    <property type="protein sequence ID" value="SFP87102.1"/>
    <property type="molecule type" value="Genomic_DNA"/>
</dbReference>
<keyword evidence="1" id="KW-0472">Membrane</keyword>
<dbReference type="PANTHER" id="PTHR21666:SF270">
    <property type="entry name" value="MUREIN HYDROLASE ACTIVATOR ENVC"/>
    <property type="match status" value="1"/>
</dbReference>
<reference evidence="3 4" key="1">
    <citation type="submission" date="2016-10" db="EMBL/GenBank/DDBJ databases">
        <authorList>
            <person name="de Groot N.N."/>
        </authorList>
    </citation>
    <scope>NUCLEOTIDE SEQUENCE [LARGE SCALE GENOMIC DNA]</scope>
    <source>
        <strain evidence="3 4">DSM 20678</strain>
    </source>
</reference>
<dbReference type="RefSeq" id="WP_025748405.1">
    <property type="nucleotide sequence ID" value="NZ_FOXR01000005.1"/>
</dbReference>
<proteinExistence type="predicted"/>
<dbReference type="STRING" id="937334.SAMN05444406_10577"/>